<gene>
    <name evidence="1" type="ORF">JWYL7_1115</name>
    <name evidence="2" type="ORF">SAMN05661008_01500</name>
</gene>
<evidence type="ECO:0000313" key="4">
    <source>
        <dbReference type="Proteomes" id="UP000323392"/>
    </source>
</evidence>
<dbReference type="InterPro" id="IPR010183">
    <property type="entry name" value="Phage_lambda_Bet"/>
</dbReference>
<dbReference type="GO" id="GO:0006310">
    <property type="term" value="P:DNA recombination"/>
    <property type="evidence" value="ECO:0007669"/>
    <property type="project" value="InterPro"/>
</dbReference>
<dbReference type="NCBIfam" id="TIGR01913">
    <property type="entry name" value="bet_lambda"/>
    <property type="match status" value="1"/>
</dbReference>
<dbReference type="OrthoDB" id="7889018at2"/>
<name>A0A150FSN2_CLOPD</name>
<dbReference type="GO" id="GO:0003677">
    <property type="term" value="F:DNA binding"/>
    <property type="evidence" value="ECO:0007669"/>
    <property type="project" value="InterPro"/>
</dbReference>
<dbReference type="InterPro" id="IPR018330">
    <property type="entry name" value="RecT_fam"/>
</dbReference>
<sequence>MEVAIYETEHGKVELTPDIIKRYLVSGDSERVTDQEVMMFLNICKYQKLNPFLREAYLIKFGNSPANIVVGKDTFTKRAYRNPRYNGIKAGIVILNRQGESIYREGSLKAPGEQLIGGWAEVYLKDTDIPVRAEVSMEEYAKKQATWNTMPATMIRKVALVQALREAFPEDLQGLYDQAEMPNVPDKLPEKEVIPGGATKQQKIEIVKLAELKGLYDSAIKDTSKLEEFCKNNGYDLKKLKYEEVGEVMKLLSEYEQEEVIEAEIVEE</sequence>
<reference evidence="2 4" key="2">
    <citation type="submission" date="2016-11" db="EMBL/GenBank/DDBJ databases">
        <authorList>
            <person name="Varghese N."/>
            <person name="Submissions S."/>
        </authorList>
    </citation>
    <scope>NUCLEOTIDE SEQUENCE [LARGE SCALE GENOMIC DNA]</scope>
    <source>
        <strain evidence="2 4">DSM 7308</strain>
    </source>
</reference>
<dbReference type="AlphaFoldDB" id="A0A150FSN2"/>
<evidence type="ECO:0000313" key="3">
    <source>
        <dbReference type="Proteomes" id="UP000092605"/>
    </source>
</evidence>
<evidence type="ECO:0000313" key="2">
    <source>
        <dbReference type="EMBL" id="SHL12673.1"/>
    </source>
</evidence>
<organism evidence="1 3">
    <name type="scientific">Alkalithermobacter thermoalcaliphilus JW-YL-7 = DSM 7308</name>
    <dbReference type="NCBI Taxonomy" id="1121328"/>
    <lineage>
        <taxon>Bacteria</taxon>
        <taxon>Bacillati</taxon>
        <taxon>Bacillota</taxon>
        <taxon>Clostridia</taxon>
        <taxon>Peptostreptococcales</taxon>
        <taxon>Tepidibacteraceae</taxon>
        <taxon>Alkalithermobacter</taxon>
    </lineage>
</organism>
<dbReference type="Proteomes" id="UP000092605">
    <property type="component" value="Unassembled WGS sequence"/>
</dbReference>
<comment type="caution">
    <text evidence="1">The sequence shown here is derived from an EMBL/GenBank/DDBJ whole genome shotgun (WGS) entry which is preliminary data.</text>
</comment>
<proteinExistence type="predicted"/>
<dbReference type="STRING" id="1121328.JWYL7_1115"/>
<dbReference type="EMBL" id="LSFY01000001">
    <property type="protein sequence ID" value="KXZ40040.1"/>
    <property type="molecule type" value="Genomic_DNA"/>
</dbReference>
<accession>A0A150FSN2</accession>
<keyword evidence="4" id="KW-1185">Reference proteome</keyword>
<protein>
    <submittedName>
        <fullName evidence="1">Phage recombination protein Bet</fullName>
    </submittedName>
</protein>
<dbReference type="EMBL" id="FRBG01000012">
    <property type="protein sequence ID" value="SHL12673.1"/>
    <property type="molecule type" value="Genomic_DNA"/>
</dbReference>
<dbReference type="RefSeq" id="WP_066070238.1">
    <property type="nucleotide sequence ID" value="NZ_FRBG01000012.1"/>
</dbReference>
<dbReference type="Pfam" id="PF03837">
    <property type="entry name" value="RecT"/>
    <property type="match status" value="1"/>
</dbReference>
<reference evidence="1 3" key="1">
    <citation type="submission" date="2016-02" db="EMBL/GenBank/DDBJ databases">
        <title>Draft genome sequence for Clostridium paradoxum JW-YL-7.</title>
        <authorList>
            <person name="Utturkar S.M."/>
            <person name="Lancaster A."/>
            <person name="Poole F.L."/>
            <person name="Adams M.W."/>
            <person name="Brown S.D."/>
        </authorList>
    </citation>
    <scope>NUCLEOTIDE SEQUENCE [LARGE SCALE GENOMIC DNA]</scope>
    <source>
        <strain evidence="1 3">JW-YL-7</strain>
    </source>
</reference>
<evidence type="ECO:0000313" key="1">
    <source>
        <dbReference type="EMBL" id="KXZ40040.1"/>
    </source>
</evidence>
<dbReference type="PATRIC" id="fig|1121328.3.peg.1124"/>
<dbReference type="Proteomes" id="UP000323392">
    <property type="component" value="Unassembled WGS sequence"/>
</dbReference>